<gene>
    <name evidence="2" type="ORF">SAMN05216410_2693</name>
</gene>
<dbReference type="RefSeq" id="WP_175559118.1">
    <property type="nucleotide sequence ID" value="NZ_FMYH01000005.1"/>
</dbReference>
<evidence type="ECO:0000313" key="2">
    <source>
        <dbReference type="EMBL" id="SDD04146.1"/>
    </source>
</evidence>
<feature type="transmembrane region" description="Helical" evidence="1">
    <location>
        <begin position="219"/>
        <end position="237"/>
    </location>
</feature>
<keyword evidence="1" id="KW-0812">Transmembrane</keyword>
<keyword evidence="3" id="KW-1185">Reference proteome</keyword>
<reference evidence="2 3" key="1">
    <citation type="submission" date="2016-09" db="EMBL/GenBank/DDBJ databases">
        <authorList>
            <person name="Capua I."/>
            <person name="De Benedictis P."/>
            <person name="Joannis T."/>
            <person name="Lombin L.H."/>
            <person name="Cattoli G."/>
        </authorList>
    </citation>
    <scope>NUCLEOTIDE SEQUENCE [LARGE SCALE GENOMIC DNA]</scope>
    <source>
        <strain evidence="2 3">ISLP-3</strain>
    </source>
</reference>
<dbReference type="Pfam" id="PF11361">
    <property type="entry name" value="DUF3159"/>
    <property type="match status" value="1"/>
</dbReference>
<keyword evidence="1" id="KW-0472">Membrane</keyword>
<evidence type="ECO:0000313" key="3">
    <source>
        <dbReference type="Proteomes" id="UP000199039"/>
    </source>
</evidence>
<feature type="transmembrane region" description="Helical" evidence="1">
    <location>
        <begin position="34"/>
        <end position="52"/>
    </location>
</feature>
<dbReference type="AlphaFoldDB" id="A0A1G6RJP8"/>
<feature type="transmembrane region" description="Helical" evidence="1">
    <location>
        <begin position="118"/>
        <end position="136"/>
    </location>
</feature>
<feature type="transmembrane region" description="Helical" evidence="1">
    <location>
        <begin position="58"/>
        <end position="75"/>
    </location>
</feature>
<sequence length="253" mass="26926">MNTDPVVEPTQPAGVRALTAKEFSLTDSVGGMRGAVESMLPGLVFVVVYTITRELSPALYSSLAVAVLAVAARLVQRTPITQAFSGLLGVGIGVFWAWKSGDATDYFAYGLWTNGAYLAVLLVTVLIGWPIVGLVVEALRAGFGVSTGAPAKDAPLAAEPADEPAAGPAWSTAWRKDRAVMRRYTIATWLWIAMFALRLAVQVPLYLSSSVGWLGTARLVMGIPLWALVLWATWILVRRPAAPAARPGTHPAL</sequence>
<protein>
    <recommendedName>
        <fullName evidence="4">Intracellular septation protein A</fullName>
    </recommendedName>
</protein>
<proteinExistence type="predicted"/>
<keyword evidence="1" id="KW-1133">Transmembrane helix</keyword>
<evidence type="ECO:0000256" key="1">
    <source>
        <dbReference type="SAM" id="Phobius"/>
    </source>
</evidence>
<organism evidence="2 3">
    <name type="scientific">Sanguibacter gelidistatuariae</name>
    <dbReference type="NCBI Taxonomy" id="1814289"/>
    <lineage>
        <taxon>Bacteria</taxon>
        <taxon>Bacillati</taxon>
        <taxon>Actinomycetota</taxon>
        <taxon>Actinomycetes</taxon>
        <taxon>Micrococcales</taxon>
        <taxon>Sanguibacteraceae</taxon>
        <taxon>Sanguibacter</taxon>
    </lineage>
</organism>
<accession>A0A1G6RJP8</accession>
<name>A0A1G6RJP8_9MICO</name>
<dbReference type="STRING" id="1814289.SAMN05216410_2693"/>
<dbReference type="EMBL" id="FMYH01000005">
    <property type="protein sequence ID" value="SDD04146.1"/>
    <property type="molecule type" value="Genomic_DNA"/>
</dbReference>
<feature type="transmembrane region" description="Helical" evidence="1">
    <location>
        <begin position="80"/>
        <end position="98"/>
    </location>
</feature>
<feature type="transmembrane region" description="Helical" evidence="1">
    <location>
        <begin position="184"/>
        <end position="207"/>
    </location>
</feature>
<dbReference type="InterPro" id="IPR016566">
    <property type="entry name" value="UCP010219"/>
</dbReference>
<dbReference type="PIRSF" id="PIRSF010219">
    <property type="entry name" value="UCP010219"/>
    <property type="match status" value="1"/>
</dbReference>
<evidence type="ECO:0008006" key="4">
    <source>
        <dbReference type="Google" id="ProtNLM"/>
    </source>
</evidence>
<dbReference type="Proteomes" id="UP000199039">
    <property type="component" value="Unassembled WGS sequence"/>
</dbReference>